<reference evidence="2 3" key="1">
    <citation type="journal article" date="2023" name="Commun. Biol.">
        <title>Genome analysis of Parmales, the sister group of diatoms, reveals the evolutionary specialization of diatoms from phago-mixotrophs to photoautotrophs.</title>
        <authorList>
            <person name="Ban H."/>
            <person name="Sato S."/>
            <person name="Yoshikawa S."/>
            <person name="Yamada K."/>
            <person name="Nakamura Y."/>
            <person name="Ichinomiya M."/>
            <person name="Sato N."/>
            <person name="Blanc-Mathieu R."/>
            <person name="Endo H."/>
            <person name="Kuwata A."/>
            <person name="Ogata H."/>
        </authorList>
    </citation>
    <scope>NUCLEOTIDE SEQUENCE [LARGE SCALE GENOMIC DNA]</scope>
</reference>
<accession>A0ABQ6MQZ7</accession>
<evidence type="ECO:0000313" key="2">
    <source>
        <dbReference type="EMBL" id="GMI30373.1"/>
    </source>
</evidence>
<protein>
    <recommendedName>
        <fullName evidence="4">PH domain-containing protein</fullName>
    </recommendedName>
</protein>
<feature type="coiled-coil region" evidence="1">
    <location>
        <begin position="12"/>
        <end position="46"/>
    </location>
</feature>
<evidence type="ECO:0000256" key="1">
    <source>
        <dbReference type="SAM" id="Coils"/>
    </source>
</evidence>
<proteinExistence type="predicted"/>
<name>A0ABQ6MQZ7_9STRA</name>
<dbReference type="EMBL" id="BRYB01004400">
    <property type="protein sequence ID" value="GMI30373.1"/>
    <property type="molecule type" value="Genomic_DNA"/>
</dbReference>
<gene>
    <name evidence="2" type="ORF">TeGR_g4550</name>
</gene>
<evidence type="ECO:0000313" key="3">
    <source>
        <dbReference type="Proteomes" id="UP001165060"/>
    </source>
</evidence>
<comment type="caution">
    <text evidence="2">The sequence shown here is derived from an EMBL/GenBank/DDBJ whole genome shotgun (WGS) entry which is preliminary data.</text>
</comment>
<keyword evidence="3" id="KW-1185">Reference proteome</keyword>
<organism evidence="2 3">
    <name type="scientific">Tetraparma gracilis</name>
    <dbReference type="NCBI Taxonomy" id="2962635"/>
    <lineage>
        <taxon>Eukaryota</taxon>
        <taxon>Sar</taxon>
        <taxon>Stramenopiles</taxon>
        <taxon>Ochrophyta</taxon>
        <taxon>Bolidophyceae</taxon>
        <taxon>Parmales</taxon>
        <taxon>Triparmaceae</taxon>
        <taxon>Tetraparma</taxon>
    </lineage>
</organism>
<sequence>MSAIVDHGKESLADLTRELDEQRALREEQLRDMESGRAEIAALQAKLEAQHFRMEMRGSELEAMRVAAEKPAVYAQEAPVALPAHPREVARKAMEFEDLVRPLVELTAHRDLSSLMRSWSSSLQSYASIVKIGFPLGDWRAGGGMESDASGRISMSKDGRDICFTYPESFDKRPVTFSVDCVRGVTLSRADAEAEASTEFNTVSFAIRFSEKRGGGGEEEIVELGPFCPPLAMELQAWVLVLATVSKKRAGGGREAGVNAKHAANARSSARMVLSEVSKSEPSFMDAYERVVGVATRVAEESGVAVEDIASFLQ</sequence>
<dbReference type="Proteomes" id="UP001165060">
    <property type="component" value="Unassembled WGS sequence"/>
</dbReference>
<evidence type="ECO:0008006" key="4">
    <source>
        <dbReference type="Google" id="ProtNLM"/>
    </source>
</evidence>
<keyword evidence="1" id="KW-0175">Coiled coil</keyword>